<reference evidence="1 2" key="1">
    <citation type="submission" date="2020-08" db="EMBL/GenBank/DDBJ databases">
        <title>Genomic Encyclopedia of Type Strains, Phase IV (KMG-V): Genome sequencing to study the core and pangenomes of soil and plant-associated prokaryotes.</title>
        <authorList>
            <person name="Whitman W."/>
        </authorList>
    </citation>
    <scope>NUCLEOTIDE SEQUENCE [LARGE SCALE GENOMIC DNA]</scope>
    <source>
        <strain evidence="1 2">SEMIA 402</strain>
    </source>
</reference>
<sequence>MTMTSLRPRSENWFDQFNEYLFVLLSGSATINQRARQNDIQKCEIIGEI</sequence>
<evidence type="ECO:0000313" key="1">
    <source>
        <dbReference type="EMBL" id="MBB4273520.1"/>
    </source>
</evidence>
<dbReference type="Proteomes" id="UP000533641">
    <property type="component" value="Unassembled WGS sequence"/>
</dbReference>
<accession>A0A7W6RJA1</accession>
<dbReference type="EMBL" id="JACIGM010000002">
    <property type="protein sequence ID" value="MBB4273520.1"/>
    <property type="molecule type" value="Genomic_DNA"/>
</dbReference>
<evidence type="ECO:0000313" key="2">
    <source>
        <dbReference type="Proteomes" id="UP000533641"/>
    </source>
</evidence>
<gene>
    <name evidence="1" type="ORF">GGE12_001274</name>
</gene>
<protein>
    <submittedName>
        <fullName evidence="1">Uncharacterized protein</fullName>
    </submittedName>
</protein>
<dbReference type="AlphaFoldDB" id="A0A7W6RJA1"/>
<comment type="caution">
    <text evidence="1">The sequence shown here is derived from an EMBL/GenBank/DDBJ whole genome shotgun (WGS) entry which is preliminary data.</text>
</comment>
<name>A0A7W6RJA1_9HYPH</name>
<organism evidence="1 2">
    <name type="scientific">Rhizobium mongolense</name>
    <dbReference type="NCBI Taxonomy" id="57676"/>
    <lineage>
        <taxon>Bacteria</taxon>
        <taxon>Pseudomonadati</taxon>
        <taxon>Pseudomonadota</taxon>
        <taxon>Alphaproteobacteria</taxon>
        <taxon>Hyphomicrobiales</taxon>
        <taxon>Rhizobiaceae</taxon>
        <taxon>Rhizobium/Agrobacterium group</taxon>
        <taxon>Rhizobium</taxon>
    </lineage>
</organism>
<proteinExistence type="predicted"/>